<dbReference type="GO" id="GO:0008168">
    <property type="term" value="F:methyltransferase activity"/>
    <property type="evidence" value="ECO:0007669"/>
    <property type="project" value="UniProtKB-KW"/>
</dbReference>
<name>A0ABY6LXQ3_9FLAO</name>
<evidence type="ECO:0000313" key="1">
    <source>
        <dbReference type="EMBL" id="UYW01019.1"/>
    </source>
</evidence>
<dbReference type="Pfam" id="PF13489">
    <property type="entry name" value="Methyltransf_23"/>
    <property type="match status" value="1"/>
</dbReference>
<dbReference type="RefSeq" id="WP_264433349.1">
    <property type="nucleotide sequence ID" value="NZ_CP081495.1"/>
</dbReference>
<dbReference type="CDD" id="cd02440">
    <property type="entry name" value="AdoMet_MTases"/>
    <property type="match status" value="1"/>
</dbReference>
<dbReference type="InterPro" id="IPR029063">
    <property type="entry name" value="SAM-dependent_MTases_sf"/>
</dbReference>
<dbReference type="EMBL" id="CP081495">
    <property type="protein sequence ID" value="UYW01019.1"/>
    <property type="molecule type" value="Genomic_DNA"/>
</dbReference>
<organism evidence="1 2">
    <name type="scientific">Flavobacterium agricola</name>
    <dbReference type="NCBI Taxonomy" id="2870839"/>
    <lineage>
        <taxon>Bacteria</taxon>
        <taxon>Pseudomonadati</taxon>
        <taxon>Bacteroidota</taxon>
        <taxon>Flavobacteriia</taxon>
        <taxon>Flavobacteriales</taxon>
        <taxon>Flavobacteriaceae</taxon>
        <taxon>Flavobacterium</taxon>
    </lineage>
</organism>
<keyword evidence="1" id="KW-0489">Methyltransferase</keyword>
<reference evidence="1" key="1">
    <citation type="submission" date="2021-08" db="EMBL/GenBank/DDBJ databases">
        <title>Flavobacterium sp. strain CC-SYL302.</title>
        <authorList>
            <person name="Lin S.-Y."/>
            <person name="Lee T.-H."/>
            <person name="Young C.-C."/>
        </authorList>
    </citation>
    <scope>NUCLEOTIDE SEQUENCE</scope>
    <source>
        <strain evidence="1">CC-SYL302</strain>
    </source>
</reference>
<dbReference type="Proteomes" id="UP001163328">
    <property type="component" value="Chromosome"/>
</dbReference>
<sequence length="283" mass="32490">MNFDSQNVFLEVEDYSVSHQKFKLLYNEEYDILKTDPQPNATDLPKYYESEDYISHTDGKRSLFEKLYQVVKTKNNSDKVKLITKTNAGAGRVLDIGCGTGDFLIAASSAGWKITGYEPNEKAKTLACNKNVELVDATEELADASFDVITMWHVLEHVADLNAQIAELYRLLKPGGKLVIAVPNFKSFDAKYYKQYWAAYDVPRHLWHFSKKSIRKIFEEQALFLTAVEPLTFDSYYVALLSEKYKTGSMNPLKAFWIGFRSNFSAMNTREYSSHIYLLKKDL</sequence>
<evidence type="ECO:0000313" key="2">
    <source>
        <dbReference type="Proteomes" id="UP001163328"/>
    </source>
</evidence>
<dbReference type="Gene3D" id="3.40.50.150">
    <property type="entry name" value="Vaccinia Virus protein VP39"/>
    <property type="match status" value="1"/>
</dbReference>
<dbReference type="PANTHER" id="PTHR43861">
    <property type="entry name" value="TRANS-ACONITATE 2-METHYLTRANSFERASE-RELATED"/>
    <property type="match status" value="1"/>
</dbReference>
<protein>
    <submittedName>
        <fullName evidence="1">Class I SAM-dependent methyltransferase</fullName>
    </submittedName>
</protein>
<dbReference type="SUPFAM" id="SSF53335">
    <property type="entry name" value="S-adenosyl-L-methionine-dependent methyltransferases"/>
    <property type="match status" value="1"/>
</dbReference>
<gene>
    <name evidence="1" type="ORF">K5I29_11045</name>
</gene>
<keyword evidence="2" id="KW-1185">Reference proteome</keyword>
<accession>A0ABY6LXQ3</accession>
<proteinExistence type="predicted"/>
<keyword evidence="1" id="KW-0808">Transferase</keyword>
<dbReference type="GO" id="GO:0032259">
    <property type="term" value="P:methylation"/>
    <property type="evidence" value="ECO:0007669"/>
    <property type="project" value="UniProtKB-KW"/>
</dbReference>